<dbReference type="InterPro" id="IPR043129">
    <property type="entry name" value="ATPase_NBD"/>
</dbReference>
<dbReference type="EMBL" id="GDID01006430">
    <property type="protein sequence ID" value="JAP90176.1"/>
    <property type="molecule type" value="Transcribed_RNA"/>
</dbReference>
<name>A0A146K3B2_9EUKA</name>
<gene>
    <name evidence="1" type="ORF">TPC1_30329</name>
</gene>
<evidence type="ECO:0000313" key="1">
    <source>
        <dbReference type="EMBL" id="JAP90176.1"/>
    </source>
</evidence>
<proteinExistence type="predicted"/>
<dbReference type="SUPFAM" id="SSF53067">
    <property type="entry name" value="Actin-like ATPase domain"/>
    <property type="match status" value="1"/>
</dbReference>
<reference evidence="1" key="1">
    <citation type="submission" date="2015-07" db="EMBL/GenBank/DDBJ databases">
        <title>Adaptation to a free-living lifestyle via gene acquisitions in the diplomonad Trepomonas sp. PC1.</title>
        <authorList>
            <person name="Xu F."/>
            <person name="Jerlstrom-Hultqvist J."/>
            <person name="Kolisko M."/>
            <person name="Simpson A.G.B."/>
            <person name="Roger A.J."/>
            <person name="Svard S.G."/>
            <person name="Andersson J.O."/>
        </authorList>
    </citation>
    <scope>NUCLEOTIDE SEQUENCE</scope>
    <source>
        <strain evidence="1">PC1</strain>
    </source>
</reference>
<dbReference type="AlphaFoldDB" id="A0A146K3B2"/>
<protein>
    <submittedName>
        <fullName evidence="1">Uncharacterized protein</fullName>
    </submittedName>
</protein>
<sequence length="662" mass="77769">MTESRTQLSLELGTGYYLCKLNEIQDENIIPKKAFSVNGGDYKSSMNVSQKESSSIFIQKSFNTFEVPHYLQKQDYQKIIDNTRIGHLRQNEEIENFVQIHYYKQRLLSITDFFIDEDTLCSNHQIEGCSSNGFCSFDLFHVYLILLLQIKYFLFKNNKVDLNDKNQQILSEIKYSLPICASKTHIDFVDAAINVIFPDVQILQVTEPEAGFASLTQKLESLNLKLEDRCLVIDAGEGTIDCIKLHYQMRSDQQNCSMWRLIDKKMFLCGGSKIREQFISSVKKRVNVEDFELQLFQKQLNAASHKFYEQFVQKVVFDDDLKCQRTETKLFSQFLFINEHILNLFDFEAKNQTPTTWDEIFQIEKQQLKAQTIIKNYTVYLKDSILQELSHAYDEIFTKIKEFLIYDLKTKQKAEQVIFIGGLANSSYLCKKLKIFCDQHNYDFLNQNLQVIDLIKKNQIQPQMLIFQGIPHESQTVTTRNLNERAPFNLFVLGQQKQNNLKAHKLYFEYKNQQVEVRKVQKAGGHLFYSPIKIISKGEKLYWSQDHQVLQQEVHKDFKVYLLKTNGSQPPFLNFRDQENIQKIMDAFDIGVIDVKLQKDEINQKLGTAFAEADGIEIKILINFDVKKFVTQPFIEIQIKDPSTNEYQMYQQIEIWHYYLEK</sequence>
<organism evidence="1">
    <name type="scientific">Trepomonas sp. PC1</name>
    <dbReference type="NCBI Taxonomy" id="1076344"/>
    <lineage>
        <taxon>Eukaryota</taxon>
        <taxon>Metamonada</taxon>
        <taxon>Diplomonadida</taxon>
        <taxon>Hexamitidae</taxon>
        <taxon>Hexamitinae</taxon>
        <taxon>Trepomonas</taxon>
    </lineage>
</organism>
<accession>A0A146K3B2</accession>